<dbReference type="InterPro" id="IPR036259">
    <property type="entry name" value="MFS_trans_sf"/>
</dbReference>
<name>A0A1G8KF95_9GAMM</name>
<reference evidence="9 10" key="1">
    <citation type="submission" date="2016-10" db="EMBL/GenBank/DDBJ databases">
        <authorList>
            <person name="de Groot N.N."/>
        </authorList>
    </citation>
    <scope>NUCLEOTIDE SEQUENCE [LARGE SCALE GENOMIC DNA]</scope>
    <source>
        <strain evidence="9 10">LMG 18387</strain>
    </source>
</reference>
<dbReference type="GO" id="GO:0005886">
    <property type="term" value="C:plasma membrane"/>
    <property type="evidence" value="ECO:0007669"/>
    <property type="project" value="UniProtKB-SubCell"/>
</dbReference>
<dbReference type="SUPFAM" id="SSF103473">
    <property type="entry name" value="MFS general substrate transporter"/>
    <property type="match status" value="1"/>
</dbReference>
<evidence type="ECO:0000256" key="2">
    <source>
        <dbReference type="ARBA" id="ARBA00022448"/>
    </source>
</evidence>
<dbReference type="RefSeq" id="WP_341845534.1">
    <property type="nucleotide sequence ID" value="NZ_FNDG01000016.1"/>
</dbReference>
<proteinExistence type="predicted"/>
<feature type="domain" description="Major facilitator superfamily (MFS) profile" evidence="8">
    <location>
        <begin position="15"/>
        <end position="462"/>
    </location>
</feature>
<sequence length="468" mass="50347">MLDTPEREAAFDRKVPMIIGCALFMELLDSSAVLTALAEIAEDFGESSVHMNLIVSLYLLAVAMFIPVSGWLAERYGPRRLFIAAIGLFIVSSLACALSTSLPQLSLARFCQGTAGAMMVPVGQIILLRWTSKANLMRAMAFLTMPALLGPMVGPPLGGLLVTTLSWHWIFLINLPIGLLGIVLILRHIPDYPGHRRQPLDLAGFLLSSLALASLVLAFESLGHGRSLAWFWSCALLGNGLLFGLLYIRHARRSAAPLLDFSLLRIPTFAIVLWGGTLFRLGSASLPFLLVLLFQVGFGLSALQAGLLTFAAGAGALLIKFISVRMVRRFGFRRILLWNAFIGGLSVALCAGLRADTPALLVIVMLFMGGLSRSLQMSTMGALTYADVSSCHASKASTLSAMSVQLGMSMAVCIAALLLGLIQRIRSHPVPGVDDIGLTILLVSLFCLASTRVFRKLHRESGLEVSRG</sequence>
<feature type="transmembrane region" description="Helical" evidence="7">
    <location>
        <begin position="140"/>
        <end position="161"/>
    </location>
</feature>
<feature type="transmembrane region" description="Helical" evidence="7">
    <location>
        <begin position="436"/>
        <end position="454"/>
    </location>
</feature>
<dbReference type="PANTHER" id="PTHR42718:SF46">
    <property type="entry name" value="BLR6921 PROTEIN"/>
    <property type="match status" value="1"/>
</dbReference>
<dbReference type="Proteomes" id="UP000198606">
    <property type="component" value="Unassembled WGS sequence"/>
</dbReference>
<evidence type="ECO:0000313" key="10">
    <source>
        <dbReference type="Proteomes" id="UP000198606"/>
    </source>
</evidence>
<evidence type="ECO:0000256" key="4">
    <source>
        <dbReference type="ARBA" id="ARBA00022692"/>
    </source>
</evidence>
<dbReference type="Gene3D" id="1.20.1720.10">
    <property type="entry name" value="Multidrug resistance protein D"/>
    <property type="match status" value="1"/>
</dbReference>
<dbReference type="Gene3D" id="1.20.1250.20">
    <property type="entry name" value="MFS general substrate transporter like domains"/>
    <property type="match status" value="1"/>
</dbReference>
<evidence type="ECO:0000256" key="5">
    <source>
        <dbReference type="ARBA" id="ARBA00022989"/>
    </source>
</evidence>
<keyword evidence="4 7" id="KW-0812">Transmembrane</keyword>
<feature type="transmembrane region" description="Helical" evidence="7">
    <location>
        <begin position="230"/>
        <end position="248"/>
    </location>
</feature>
<keyword evidence="5 7" id="KW-1133">Transmembrane helix</keyword>
<feature type="transmembrane region" description="Helical" evidence="7">
    <location>
        <begin position="335"/>
        <end position="354"/>
    </location>
</feature>
<feature type="transmembrane region" description="Helical" evidence="7">
    <location>
        <begin position="302"/>
        <end position="323"/>
    </location>
</feature>
<dbReference type="PANTHER" id="PTHR42718">
    <property type="entry name" value="MAJOR FACILITATOR SUPERFAMILY MULTIDRUG TRANSPORTER MFSC"/>
    <property type="match status" value="1"/>
</dbReference>
<feature type="transmembrane region" description="Helical" evidence="7">
    <location>
        <begin position="406"/>
        <end position="424"/>
    </location>
</feature>
<evidence type="ECO:0000313" key="9">
    <source>
        <dbReference type="EMBL" id="SDI42123.1"/>
    </source>
</evidence>
<feature type="transmembrane region" description="Helical" evidence="7">
    <location>
        <begin position="269"/>
        <end position="296"/>
    </location>
</feature>
<keyword evidence="3" id="KW-1003">Cell membrane</keyword>
<dbReference type="InterPro" id="IPR020846">
    <property type="entry name" value="MFS_dom"/>
</dbReference>
<comment type="subcellular location">
    <subcellularLocation>
        <location evidence="1">Cell membrane</location>
        <topology evidence="1">Multi-pass membrane protein</topology>
    </subcellularLocation>
</comment>
<evidence type="ECO:0000256" key="3">
    <source>
        <dbReference type="ARBA" id="ARBA00022475"/>
    </source>
</evidence>
<dbReference type="PROSITE" id="PS50850">
    <property type="entry name" value="MFS"/>
    <property type="match status" value="1"/>
</dbReference>
<dbReference type="AlphaFoldDB" id="A0A1G8KF95"/>
<keyword evidence="2" id="KW-0813">Transport</keyword>
<dbReference type="InterPro" id="IPR011701">
    <property type="entry name" value="MFS"/>
</dbReference>
<dbReference type="Pfam" id="PF07690">
    <property type="entry name" value="MFS_1"/>
    <property type="match status" value="1"/>
</dbReference>
<dbReference type="EMBL" id="FNDG01000016">
    <property type="protein sequence ID" value="SDI42123.1"/>
    <property type="molecule type" value="Genomic_DNA"/>
</dbReference>
<feature type="transmembrane region" description="Helical" evidence="7">
    <location>
        <begin position="360"/>
        <end position="385"/>
    </location>
</feature>
<feature type="transmembrane region" description="Helical" evidence="7">
    <location>
        <begin position="49"/>
        <end position="69"/>
    </location>
</feature>
<evidence type="ECO:0000259" key="8">
    <source>
        <dbReference type="PROSITE" id="PS50850"/>
    </source>
</evidence>
<protein>
    <submittedName>
        <fullName evidence="9">Drug resistance transporter, EmrB/QacA subfamily</fullName>
    </submittedName>
</protein>
<gene>
    <name evidence="9" type="ORF">SAMN05216588_116117</name>
</gene>
<accession>A0A1G8KF95</accession>
<dbReference type="STRING" id="29435.SAMN05216588_116117"/>
<feature type="transmembrane region" description="Helical" evidence="7">
    <location>
        <begin position="199"/>
        <end position="218"/>
    </location>
</feature>
<evidence type="ECO:0000256" key="7">
    <source>
        <dbReference type="SAM" id="Phobius"/>
    </source>
</evidence>
<keyword evidence="6 7" id="KW-0472">Membrane</keyword>
<organism evidence="9 10">
    <name type="scientific">Phytopseudomonas flavescens</name>
    <dbReference type="NCBI Taxonomy" id="29435"/>
    <lineage>
        <taxon>Bacteria</taxon>
        <taxon>Pseudomonadati</taxon>
        <taxon>Pseudomonadota</taxon>
        <taxon>Gammaproteobacteria</taxon>
        <taxon>Pseudomonadales</taxon>
        <taxon>Pseudomonadaceae</taxon>
        <taxon>Phytopseudomonas</taxon>
    </lineage>
</organism>
<feature type="transmembrane region" description="Helical" evidence="7">
    <location>
        <begin position="107"/>
        <end position="128"/>
    </location>
</feature>
<feature type="transmembrane region" description="Helical" evidence="7">
    <location>
        <begin position="81"/>
        <end position="101"/>
    </location>
</feature>
<evidence type="ECO:0000256" key="6">
    <source>
        <dbReference type="ARBA" id="ARBA00023136"/>
    </source>
</evidence>
<feature type="transmembrane region" description="Helical" evidence="7">
    <location>
        <begin position="15"/>
        <end position="37"/>
    </location>
</feature>
<dbReference type="GO" id="GO:0022857">
    <property type="term" value="F:transmembrane transporter activity"/>
    <property type="evidence" value="ECO:0007669"/>
    <property type="project" value="InterPro"/>
</dbReference>
<feature type="transmembrane region" description="Helical" evidence="7">
    <location>
        <begin position="167"/>
        <end position="187"/>
    </location>
</feature>
<evidence type="ECO:0000256" key="1">
    <source>
        <dbReference type="ARBA" id="ARBA00004651"/>
    </source>
</evidence>